<feature type="region of interest" description="Disordered" evidence="1">
    <location>
        <begin position="1"/>
        <end position="35"/>
    </location>
</feature>
<feature type="compositionally biased region" description="Low complexity" evidence="1">
    <location>
        <begin position="1"/>
        <end position="16"/>
    </location>
</feature>
<keyword evidence="2" id="KW-0472">Membrane</keyword>
<evidence type="ECO:0000256" key="1">
    <source>
        <dbReference type="SAM" id="MobiDB-lite"/>
    </source>
</evidence>
<sequence>MRQESSGSNGKGIINSQENQQGFRESGDHMNRPSADPRIACPISLIFLLAMIMFLLETRALKLGGVMKCLIPSPDWLTLISFHESHGCGG</sequence>
<dbReference type="Gramene" id="KGN62286">
    <property type="protein sequence ID" value="KGN62286"/>
    <property type="gene ID" value="Csa_2G348240"/>
</dbReference>
<proteinExistence type="predicted"/>
<reference evidence="3 4" key="3">
    <citation type="journal article" date="2010" name="BMC Genomics">
        <title>Transcriptome sequencing and comparative analysis of cucumber flowers with different sex types.</title>
        <authorList>
            <person name="Guo S."/>
            <person name="Zheng Y."/>
            <person name="Joung J.G."/>
            <person name="Liu S."/>
            <person name="Zhang Z."/>
            <person name="Crasta O.R."/>
            <person name="Sobral B.W."/>
            <person name="Xu Y."/>
            <person name="Huang S."/>
            <person name="Fei Z."/>
        </authorList>
    </citation>
    <scope>NUCLEOTIDE SEQUENCE [LARGE SCALE GENOMIC DNA]</scope>
    <source>
        <strain evidence="4">cv. 9930</strain>
    </source>
</reference>
<evidence type="ECO:0000313" key="4">
    <source>
        <dbReference type="Proteomes" id="UP000029981"/>
    </source>
</evidence>
<dbReference type="AlphaFoldDB" id="A0A0A0LQK1"/>
<name>A0A0A0LQK1_CUCSA</name>
<evidence type="ECO:0000313" key="3">
    <source>
        <dbReference type="EMBL" id="KGN62286.1"/>
    </source>
</evidence>
<accession>A0A0A0LQK1</accession>
<reference evidence="3 4" key="2">
    <citation type="journal article" date="2009" name="PLoS ONE">
        <title>An integrated genetic and cytogenetic map of the cucumber genome.</title>
        <authorList>
            <person name="Ren Y."/>
            <person name="Zhang Z."/>
            <person name="Liu J."/>
            <person name="Staub J.E."/>
            <person name="Han Y."/>
            <person name="Cheng Z."/>
            <person name="Li X."/>
            <person name="Lu J."/>
            <person name="Miao H."/>
            <person name="Kang H."/>
            <person name="Xie B."/>
            <person name="Gu X."/>
            <person name="Wang X."/>
            <person name="Du Y."/>
            <person name="Jin W."/>
            <person name="Huang S."/>
        </authorList>
    </citation>
    <scope>NUCLEOTIDE SEQUENCE [LARGE SCALE GENOMIC DNA]</scope>
    <source>
        <strain evidence="4">cv. 9930</strain>
    </source>
</reference>
<keyword evidence="4" id="KW-1185">Reference proteome</keyword>
<organism evidence="3 4">
    <name type="scientific">Cucumis sativus</name>
    <name type="common">Cucumber</name>
    <dbReference type="NCBI Taxonomy" id="3659"/>
    <lineage>
        <taxon>Eukaryota</taxon>
        <taxon>Viridiplantae</taxon>
        <taxon>Streptophyta</taxon>
        <taxon>Embryophyta</taxon>
        <taxon>Tracheophyta</taxon>
        <taxon>Spermatophyta</taxon>
        <taxon>Magnoliopsida</taxon>
        <taxon>eudicotyledons</taxon>
        <taxon>Gunneridae</taxon>
        <taxon>Pentapetalae</taxon>
        <taxon>rosids</taxon>
        <taxon>fabids</taxon>
        <taxon>Cucurbitales</taxon>
        <taxon>Cucurbitaceae</taxon>
        <taxon>Benincaseae</taxon>
        <taxon>Cucumis</taxon>
    </lineage>
</organism>
<feature type="transmembrane region" description="Helical" evidence="2">
    <location>
        <begin position="39"/>
        <end position="56"/>
    </location>
</feature>
<dbReference type="EMBL" id="CM002923">
    <property type="protein sequence ID" value="KGN62286.1"/>
    <property type="molecule type" value="Genomic_DNA"/>
</dbReference>
<dbReference type="Proteomes" id="UP000029981">
    <property type="component" value="Chromosome 2"/>
</dbReference>
<keyword evidence="2" id="KW-1133">Transmembrane helix</keyword>
<keyword evidence="2" id="KW-0812">Transmembrane</keyword>
<reference evidence="3 4" key="4">
    <citation type="journal article" date="2011" name="BMC Genomics">
        <title>RNA-Seq improves annotation of protein-coding genes in the cucumber genome.</title>
        <authorList>
            <person name="Li Z."/>
            <person name="Zhang Z."/>
            <person name="Yan P."/>
            <person name="Huang S."/>
            <person name="Fei Z."/>
            <person name="Lin K."/>
        </authorList>
    </citation>
    <scope>NUCLEOTIDE SEQUENCE [LARGE SCALE GENOMIC DNA]</scope>
    <source>
        <strain evidence="4">cv. 9930</strain>
    </source>
</reference>
<protein>
    <submittedName>
        <fullName evidence="3">Uncharacterized protein</fullName>
    </submittedName>
</protein>
<evidence type="ECO:0000256" key="2">
    <source>
        <dbReference type="SAM" id="Phobius"/>
    </source>
</evidence>
<reference evidence="3 4" key="1">
    <citation type="journal article" date="2009" name="Nat. Genet.">
        <title>The genome of the cucumber, Cucumis sativus L.</title>
        <authorList>
            <person name="Huang S."/>
            <person name="Li R."/>
            <person name="Zhang Z."/>
            <person name="Li L."/>
            <person name="Gu X."/>
            <person name="Fan W."/>
            <person name="Lucas W.J."/>
            <person name="Wang X."/>
            <person name="Xie B."/>
            <person name="Ni P."/>
            <person name="Ren Y."/>
            <person name="Zhu H."/>
            <person name="Li J."/>
            <person name="Lin K."/>
            <person name="Jin W."/>
            <person name="Fei Z."/>
            <person name="Li G."/>
            <person name="Staub J."/>
            <person name="Kilian A."/>
            <person name="van der Vossen E.A."/>
            <person name="Wu Y."/>
            <person name="Guo J."/>
            <person name="He J."/>
            <person name="Jia Z."/>
            <person name="Ren Y."/>
            <person name="Tian G."/>
            <person name="Lu Y."/>
            <person name="Ruan J."/>
            <person name="Qian W."/>
            <person name="Wang M."/>
            <person name="Huang Q."/>
            <person name="Li B."/>
            <person name="Xuan Z."/>
            <person name="Cao J."/>
            <person name="Asan"/>
            <person name="Wu Z."/>
            <person name="Zhang J."/>
            <person name="Cai Q."/>
            <person name="Bai Y."/>
            <person name="Zhao B."/>
            <person name="Han Y."/>
            <person name="Li Y."/>
            <person name="Li X."/>
            <person name="Wang S."/>
            <person name="Shi Q."/>
            <person name="Liu S."/>
            <person name="Cho W.K."/>
            <person name="Kim J.Y."/>
            <person name="Xu Y."/>
            <person name="Heller-Uszynska K."/>
            <person name="Miao H."/>
            <person name="Cheng Z."/>
            <person name="Zhang S."/>
            <person name="Wu J."/>
            <person name="Yang Y."/>
            <person name="Kang H."/>
            <person name="Li M."/>
            <person name="Liang H."/>
            <person name="Ren X."/>
            <person name="Shi Z."/>
            <person name="Wen M."/>
            <person name="Jian M."/>
            <person name="Yang H."/>
            <person name="Zhang G."/>
            <person name="Yang Z."/>
            <person name="Chen R."/>
            <person name="Liu S."/>
            <person name="Li J."/>
            <person name="Ma L."/>
            <person name="Liu H."/>
            <person name="Zhou Y."/>
            <person name="Zhao J."/>
            <person name="Fang X."/>
            <person name="Li G."/>
            <person name="Fang L."/>
            <person name="Li Y."/>
            <person name="Liu D."/>
            <person name="Zheng H."/>
            <person name="Zhang Y."/>
            <person name="Qin N."/>
            <person name="Li Z."/>
            <person name="Yang G."/>
            <person name="Yang S."/>
            <person name="Bolund L."/>
            <person name="Kristiansen K."/>
            <person name="Zheng H."/>
            <person name="Li S."/>
            <person name="Zhang X."/>
            <person name="Yang H."/>
            <person name="Wang J."/>
            <person name="Sun R."/>
            <person name="Zhang B."/>
            <person name="Jiang S."/>
            <person name="Wang J."/>
            <person name="Du Y."/>
            <person name="Li S."/>
        </authorList>
    </citation>
    <scope>NUCLEOTIDE SEQUENCE [LARGE SCALE GENOMIC DNA]</scope>
    <source>
        <strain evidence="4">cv. 9930</strain>
    </source>
</reference>
<gene>
    <name evidence="3" type="ORF">Csa_2G348240</name>
</gene>